<evidence type="ECO:0000256" key="4">
    <source>
        <dbReference type="SAM" id="MobiDB-lite"/>
    </source>
</evidence>
<comment type="caution">
    <text evidence="5">The sequence shown here is derived from an EMBL/GenBank/DDBJ whole genome shotgun (WGS) entry which is preliminary data.</text>
</comment>
<evidence type="ECO:0000256" key="1">
    <source>
        <dbReference type="ARBA" id="ARBA00022987"/>
    </source>
</evidence>
<dbReference type="RefSeq" id="WP_239108629.1">
    <property type="nucleotide sequence ID" value="NZ_BOOF01000028.1"/>
</dbReference>
<evidence type="ECO:0000256" key="3">
    <source>
        <dbReference type="ARBA" id="ARBA00035643"/>
    </source>
</evidence>
<dbReference type="EMBL" id="BOOF01000028">
    <property type="protein sequence ID" value="GIH63844.1"/>
    <property type="molecule type" value="Genomic_DNA"/>
</dbReference>
<dbReference type="Pfam" id="PF06386">
    <property type="entry name" value="GvpL_GvpF"/>
    <property type="match status" value="1"/>
</dbReference>
<dbReference type="Proteomes" id="UP000660454">
    <property type="component" value="Unassembled WGS sequence"/>
</dbReference>
<accession>A0ABQ4GQX7</accession>
<organism evidence="5 6">
    <name type="scientific">Microbispora siamensis</name>
    <dbReference type="NCBI Taxonomy" id="564413"/>
    <lineage>
        <taxon>Bacteria</taxon>
        <taxon>Bacillati</taxon>
        <taxon>Actinomycetota</taxon>
        <taxon>Actinomycetes</taxon>
        <taxon>Streptosporangiales</taxon>
        <taxon>Streptosporangiaceae</taxon>
        <taxon>Microbispora</taxon>
    </lineage>
</organism>
<dbReference type="PANTHER" id="PTHR36852">
    <property type="entry name" value="PROTEIN GVPL 2"/>
    <property type="match status" value="1"/>
</dbReference>
<proteinExistence type="inferred from homology"/>
<dbReference type="PANTHER" id="PTHR36852:SF1">
    <property type="entry name" value="PROTEIN GVPL 2"/>
    <property type="match status" value="1"/>
</dbReference>
<feature type="compositionally biased region" description="Low complexity" evidence="4">
    <location>
        <begin position="50"/>
        <end position="61"/>
    </location>
</feature>
<evidence type="ECO:0000313" key="6">
    <source>
        <dbReference type="Proteomes" id="UP000660454"/>
    </source>
</evidence>
<reference evidence="5 6" key="1">
    <citation type="submission" date="2021-01" db="EMBL/GenBank/DDBJ databases">
        <title>Whole genome shotgun sequence of Microbispora siamensis NBRC 104113.</title>
        <authorList>
            <person name="Komaki H."/>
            <person name="Tamura T."/>
        </authorList>
    </citation>
    <scope>NUCLEOTIDE SEQUENCE [LARGE SCALE GENOMIC DNA]</scope>
    <source>
        <strain evidence="5 6">NBRC 104113</strain>
    </source>
</reference>
<evidence type="ECO:0008006" key="7">
    <source>
        <dbReference type="Google" id="ProtNLM"/>
    </source>
</evidence>
<keyword evidence="6" id="KW-1185">Reference proteome</keyword>
<evidence type="ECO:0000256" key="2">
    <source>
        <dbReference type="ARBA" id="ARBA00035108"/>
    </source>
</evidence>
<gene>
    <name evidence="5" type="ORF">Msi02_46610</name>
</gene>
<evidence type="ECO:0000313" key="5">
    <source>
        <dbReference type="EMBL" id="GIH63844.1"/>
    </source>
</evidence>
<comment type="subcellular location">
    <subcellularLocation>
        <location evidence="2">Gas vesicle</location>
    </subcellularLocation>
</comment>
<feature type="region of interest" description="Disordered" evidence="4">
    <location>
        <begin position="192"/>
        <end position="214"/>
    </location>
</feature>
<protein>
    <recommendedName>
        <fullName evidence="7">GvpL/GvpF family gas vesicle protein</fullName>
    </recommendedName>
</protein>
<feature type="region of interest" description="Disordered" evidence="4">
    <location>
        <begin position="1"/>
        <end position="75"/>
    </location>
</feature>
<dbReference type="InterPro" id="IPR009430">
    <property type="entry name" value="GvpL/GvpF"/>
</dbReference>
<feature type="compositionally biased region" description="Basic and acidic residues" evidence="4">
    <location>
        <begin position="17"/>
        <end position="37"/>
    </location>
</feature>
<sequence>MSENHPAAPTTPPRKAHAPDGPRDVHETRGGDLRAARETAIPGAREARGADPGAAPETATPGGPGAGVYLYAVTSGGEPPPDLRGVMEGAVRPVPHGGLVAHVSDVPLDRFGEEPLRRSLEDLDWVEAVARAHHRVVEALAAAGPTAPVRLVTVYTGEEQVRDLLDRRHDDFAEILSHVAGRREWGVKAYLRRDTPPPTPAPAATSPAGGDSPGMAYLRRKKENLRGREDLWRAAAERAERLHADLGRVAVASRRHRPQDPQLSGRSESMLLNGAYLVDPAREKEFAAVLGGYRDRFLDVELTGPWAPYSFTSIDLGAGRAGGVR</sequence>
<name>A0ABQ4GQX7_9ACTN</name>
<comment type="similarity">
    <text evidence="3">Belongs to the gas vesicle GvpF/GvpL family.</text>
</comment>
<feature type="compositionally biased region" description="Low complexity" evidence="4">
    <location>
        <begin position="202"/>
        <end position="214"/>
    </location>
</feature>
<keyword evidence="1" id="KW-0304">Gas vesicle</keyword>